<dbReference type="Gene3D" id="6.10.140.530">
    <property type="match status" value="2"/>
</dbReference>
<evidence type="ECO:0000313" key="4">
    <source>
        <dbReference type="Proteomes" id="UP001295423"/>
    </source>
</evidence>
<dbReference type="AlphaFoldDB" id="A0AAD2JHY4"/>
<comment type="caution">
    <text evidence="3">The sequence shown here is derived from an EMBL/GenBank/DDBJ whole genome shotgun (WGS) entry which is preliminary data.</text>
</comment>
<keyword evidence="4" id="KW-1185">Reference proteome</keyword>
<dbReference type="Proteomes" id="UP001295423">
    <property type="component" value="Unassembled WGS sequence"/>
</dbReference>
<protein>
    <recommendedName>
        <fullName evidence="2">Helicase-associated domain-containing protein</fullName>
    </recommendedName>
</protein>
<evidence type="ECO:0000256" key="1">
    <source>
        <dbReference type="SAM" id="MobiDB-lite"/>
    </source>
</evidence>
<proteinExistence type="predicted"/>
<accession>A0AAD2JHY4</accession>
<name>A0AAD2JHY4_9STRA</name>
<feature type="domain" description="Helicase-associated" evidence="2">
    <location>
        <begin position="243"/>
        <end position="311"/>
    </location>
</feature>
<organism evidence="3 4">
    <name type="scientific">Cylindrotheca closterium</name>
    <dbReference type="NCBI Taxonomy" id="2856"/>
    <lineage>
        <taxon>Eukaryota</taxon>
        <taxon>Sar</taxon>
        <taxon>Stramenopiles</taxon>
        <taxon>Ochrophyta</taxon>
        <taxon>Bacillariophyta</taxon>
        <taxon>Bacillariophyceae</taxon>
        <taxon>Bacillariophycidae</taxon>
        <taxon>Bacillariales</taxon>
        <taxon>Bacillariaceae</taxon>
        <taxon>Cylindrotheca</taxon>
    </lineage>
</organism>
<dbReference type="EMBL" id="CAKOGP040001770">
    <property type="protein sequence ID" value="CAJ1950842.1"/>
    <property type="molecule type" value="Genomic_DNA"/>
</dbReference>
<dbReference type="Pfam" id="PF03457">
    <property type="entry name" value="HA"/>
    <property type="match status" value="2"/>
</dbReference>
<dbReference type="InterPro" id="IPR005114">
    <property type="entry name" value="Helicase_assoc"/>
</dbReference>
<feature type="domain" description="Helicase-associated" evidence="2">
    <location>
        <begin position="317"/>
        <end position="384"/>
    </location>
</feature>
<evidence type="ECO:0000259" key="2">
    <source>
        <dbReference type="Pfam" id="PF03457"/>
    </source>
</evidence>
<evidence type="ECO:0000313" key="3">
    <source>
        <dbReference type="EMBL" id="CAJ1950842.1"/>
    </source>
</evidence>
<dbReference type="PANTHER" id="PTHR33418">
    <property type="entry name" value="HELICASE-ASSOCIATED"/>
    <property type="match status" value="1"/>
</dbReference>
<sequence>MDVQNSSQIDAATNAGNGFTMNQQQQRQHKSIAWSNCDAAAAATASSSETLLNHMRNTLLNSQVNAAPSARQVANAFSNTHQRSSGFPSLTNNPFTQSNPQQLMIGSIGSGLPSGMNFNGNIFDHPLIKNPALQPTPIQELKSNANVQGSGGRVQPQGTLSLLDESLEALLKDESFGLGTDDPSPLFRQDPAAFVFPKDSLDSMQKRLVPTGGHMMMMPDNSAKRQRTGYEQNSRAPRFRPYQEKQWQEQFEELLSFKEKHGHCLVPHSFEENQTLSRWVKRQRYQYKLMKENKVTTMTASRVVQLEEIGFIWDSHAAAWQERLGELEAYLKKHGDSHVPSNYPDNPQLATWVKCQRRQGKLYFNGRPSNMTNERVAALNRLGFSWGMRHGL</sequence>
<feature type="compositionally biased region" description="Polar residues" evidence="1">
    <location>
        <begin position="1"/>
        <end position="26"/>
    </location>
</feature>
<gene>
    <name evidence="3" type="ORF">CYCCA115_LOCUS12785</name>
</gene>
<reference evidence="3" key="1">
    <citation type="submission" date="2023-08" db="EMBL/GenBank/DDBJ databases">
        <authorList>
            <person name="Audoor S."/>
            <person name="Bilcke G."/>
        </authorList>
    </citation>
    <scope>NUCLEOTIDE SEQUENCE</scope>
</reference>
<feature type="region of interest" description="Disordered" evidence="1">
    <location>
        <begin position="1"/>
        <end position="27"/>
    </location>
</feature>
<dbReference type="PANTHER" id="PTHR33418:SF1">
    <property type="entry name" value="HELICASE-ASSOCIATED DOMAIN-CONTAINING PROTEIN"/>
    <property type="match status" value="1"/>
</dbReference>